<feature type="chain" id="PRO_5039484504" evidence="5">
    <location>
        <begin position="28"/>
        <end position="77"/>
    </location>
</feature>
<keyword evidence="2" id="KW-0964">Secreted</keyword>
<evidence type="ECO:0000256" key="1">
    <source>
        <dbReference type="ARBA" id="ARBA00004239"/>
    </source>
</evidence>
<keyword evidence="3 5" id="KW-0732">Signal</keyword>
<accession>A0A9E7KAB6</accession>
<feature type="signal peptide" evidence="5">
    <location>
        <begin position="1"/>
        <end position="27"/>
    </location>
</feature>
<dbReference type="AlphaFoldDB" id="A0A9E7KAB6"/>
<evidence type="ECO:0000256" key="5">
    <source>
        <dbReference type="SAM" id="SignalP"/>
    </source>
</evidence>
<organism evidence="6 7">
    <name type="scientific">Musa troglodytarum</name>
    <name type="common">fe'i banana</name>
    <dbReference type="NCBI Taxonomy" id="320322"/>
    <lineage>
        <taxon>Eukaryota</taxon>
        <taxon>Viridiplantae</taxon>
        <taxon>Streptophyta</taxon>
        <taxon>Embryophyta</taxon>
        <taxon>Tracheophyta</taxon>
        <taxon>Spermatophyta</taxon>
        <taxon>Magnoliopsida</taxon>
        <taxon>Liliopsida</taxon>
        <taxon>Zingiberales</taxon>
        <taxon>Musaceae</taxon>
        <taxon>Musa</taxon>
    </lineage>
</organism>
<gene>
    <name evidence="6" type="ORF">MUK42_24427</name>
</gene>
<evidence type="ECO:0000313" key="6">
    <source>
        <dbReference type="EMBL" id="URE12728.1"/>
    </source>
</evidence>
<proteinExistence type="predicted"/>
<feature type="region of interest" description="Disordered" evidence="4">
    <location>
        <begin position="56"/>
        <end position="77"/>
    </location>
</feature>
<name>A0A9E7KAB6_9LILI</name>
<evidence type="ECO:0000256" key="3">
    <source>
        <dbReference type="ARBA" id="ARBA00022729"/>
    </source>
</evidence>
<dbReference type="PROSITE" id="PS51257">
    <property type="entry name" value="PROKAR_LIPOPROTEIN"/>
    <property type="match status" value="1"/>
</dbReference>
<keyword evidence="7" id="KW-1185">Reference proteome</keyword>
<dbReference type="EMBL" id="CP097508">
    <property type="protein sequence ID" value="URE12728.1"/>
    <property type="molecule type" value="Genomic_DNA"/>
</dbReference>
<dbReference type="PANTHER" id="PTHR33599:SF20">
    <property type="entry name" value="PROTEIN IDA"/>
    <property type="match status" value="1"/>
</dbReference>
<reference evidence="6" key="1">
    <citation type="submission" date="2022-05" db="EMBL/GenBank/DDBJ databases">
        <title>The Musa troglodytarum L. genome provides insights into the mechanism of non-climacteric behaviour and enrichment of carotenoids.</title>
        <authorList>
            <person name="Wang J."/>
        </authorList>
    </citation>
    <scope>NUCLEOTIDE SEQUENCE</scope>
    <source>
        <tissue evidence="6">Leaf</tissue>
    </source>
</reference>
<dbReference type="OrthoDB" id="1935957at2759"/>
<dbReference type="InterPro" id="IPR039639">
    <property type="entry name" value="IDA-like"/>
</dbReference>
<comment type="subcellular location">
    <subcellularLocation>
        <location evidence="1">Secreted</location>
        <location evidence="1">Extracellular space</location>
    </subcellularLocation>
</comment>
<dbReference type="PANTHER" id="PTHR33599">
    <property type="entry name" value="PROTEIN IDA-LIKE 5"/>
    <property type="match status" value="1"/>
</dbReference>
<dbReference type="Proteomes" id="UP001055439">
    <property type="component" value="Chromosome 6"/>
</dbReference>
<evidence type="ECO:0000256" key="2">
    <source>
        <dbReference type="ARBA" id="ARBA00022525"/>
    </source>
</evidence>
<evidence type="ECO:0000313" key="7">
    <source>
        <dbReference type="Proteomes" id="UP001055439"/>
    </source>
</evidence>
<sequence>MSELTRDSVVAAWLLLILLLLVSCCHGSRDIEVYKERNGGMSNPGYFMGFLPRGVPIPPSGPSRQHNSIGLQRKAPP</sequence>
<dbReference type="GO" id="GO:0010227">
    <property type="term" value="P:floral organ abscission"/>
    <property type="evidence" value="ECO:0007669"/>
    <property type="project" value="InterPro"/>
</dbReference>
<evidence type="ECO:0000256" key="4">
    <source>
        <dbReference type="SAM" id="MobiDB-lite"/>
    </source>
</evidence>
<dbReference type="GO" id="GO:0005576">
    <property type="term" value="C:extracellular region"/>
    <property type="evidence" value="ECO:0007669"/>
    <property type="project" value="UniProtKB-SubCell"/>
</dbReference>
<protein>
    <submittedName>
        <fullName evidence="6">Uncharacterized protein</fullName>
    </submittedName>
</protein>